<keyword evidence="2" id="KW-0472">Membrane</keyword>
<gene>
    <name evidence="5" type="ORF">K4G66_28765</name>
</gene>
<evidence type="ECO:0000256" key="1">
    <source>
        <dbReference type="ARBA" id="ARBA00023002"/>
    </source>
</evidence>
<dbReference type="InterPro" id="IPR013107">
    <property type="entry name" value="Acyl-CoA_DH_C"/>
</dbReference>
<name>A0AA49JDU2_9BACT</name>
<feature type="domain" description="Acyl-CoA dehydrogenase C-terminal" evidence="4">
    <location>
        <begin position="246"/>
        <end position="358"/>
    </location>
</feature>
<reference evidence="5" key="1">
    <citation type="journal article" date="2023" name="Comput. Struct. Biotechnol. J.">
        <title>Discovery of a novel marine Bacteroidetes with a rich repertoire of carbohydrate-active enzymes.</title>
        <authorList>
            <person name="Chen B."/>
            <person name="Liu G."/>
            <person name="Chen Q."/>
            <person name="Wang H."/>
            <person name="Liu L."/>
            <person name="Tang K."/>
        </authorList>
    </citation>
    <scope>NUCLEOTIDE SEQUENCE</scope>
    <source>
        <strain evidence="5">TK19036</strain>
    </source>
</reference>
<keyword evidence="1" id="KW-0560">Oxidoreductase</keyword>
<dbReference type="GO" id="GO:0006552">
    <property type="term" value="P:L-leucine catabolic process"/>
    <property type="evidence" value="ECO:0007669"/>
    <property type="project" value="TreeGrafter"/>
</dbReference>
<dbReference type="AlphaFoldDB" id="A0AA49JDU2"/>
<dbReference type="Gene3D" id="1.10.540.10">
    <property type="entry name" value="Acyl-CoA dehydrogenase/oxidase, N-terminal domain"/>
    <property type="match status" value="1"/>
</dbReference>
<dbReference type="PANTHER" id="PTHR43884:SF12">
    <property type="entry name" value="ISOVALERYL-COA DEHYDROGENASE, MITOCHONDRIAL-RELATED"/>
    <property type="match status" value="1"/>
</dbReference>
<dbReference type="InterPro" id="IPR013786">
    <property type="entry name" value="AcylCoA_DH/ox_N"/>
</dbReference>
<dbReference type="GO" id="GO:0008470">
    <property type="term" value="F:3-methylbutanoyl-CoA dehydrogenase activity"/>
    <property type="evidence" value="ECO:0007669"/>
    <property type="project" value="TreeGrafter"/>
</dbReference>
<dbReference type="InterPro" id="IPR009100">
    <property type="entry name" value="AcylCoA_DH/oxidase_NM_dom_sf"/>
</dbReference>
<dbReference type="SUPFAM" id="SSF56645">
    <property type="entry name" value="Acyl-CoA dehydrogenase NM domain-like"/>
    <property type="match status" value="1"/>
</dbReference>
<accession>A0AA49JDU2</accession>
<dbReference type="EMBL" id="CP120682">
    <property type="protein sequence ID" value="WKN36356.1"/>
    <property type="molecule type" value="Genomic_DNA"/>
</dbReference>
<keyword evidence="2" id="KW-1133">Transmembrane helix</keyword>
<feature type="domain" description="Acyl-CoA dehydrogenase/oxidase N-terminal" evidence="3">
    <location>
        <begin position="22"/>
        <end position="102"/>
    </location>
</feature>
<sequence>MEAVHPTTTENKWLTLAHELGKEFAERSSGYDLTDSFVSENYDALKKHVFFSAMIPEEFGGGGLSHAAMCDIIRTLAYYDSSTALALSMHQHLLGANIWKYKHGKGGEAVLQKVADQQLILISTGARDWLESNGTMEKVEGGFRVSAQKHFASQSAVGHVLVTSAPYHDPEEGWQVLHFSVPMNAEGVSKEDNWYTLGMRGTGSQTVTLENVFVPESAIVLRRPQGEYHMFWNVILTVALPLIMSVYVGVAERAAQIALINLKSKKPGQPHTPYLVGEMNNELTTAQVMLQDMIRLTNNFDFAPTDENGHEMLTRKTIIANSAIRTVNKSMEAVGGQSFFRAMDLERLFRDVQAGVFHPLPEKQQQHFSGEFLLREDSV</sequence>
<dbReference type="Pfam" id="PF02771">
    <property type="entry name" value="Acyl-CoA_dh_N"/>
    <property type="match status" value="1"/>
</dbReference>
<dbReference type="InterPro" id="IPR036250">
    <property type="entry name" value="AcylCo_DH-like_C"/>
</dbReference>
<dbReference type="Gene3D" id="1.20.140.10">
    <property type="entry name" value="Butyryl-CoA Dehydrogenase, subunit A, domain 3"/>
    <property type="match status" value="1"/>
</dbReference>
<dbReference type="GO" id="GO:0050660">
    <property type="term" value="F:flavin adenine dinucleotide binding"/>
    <property type="evidence" value="ECO:0007669"/>
    <property type="project" value="InterPro"/>
</dbReference>
<evidence type="ECO:0000313" key="5">
    <source>
        <dbReference type="EMBL" id="WKN36356.1"/>
    </source>
</evidence>
<evidence type="ECO:0000259" key="3">
    <source>
        <dbReference type="Pfam" id="PF02771"/>
    </source>
</evidence>
<keyword evidence="2" id="KW-0812">Transmembrane</keyword>
<dbReference type="Gene3D" id="2.40.110.10">
    <property type="entry name" value="Butyryl-CoA Dehydrogenase, subunit A, domain 2"/>
    <property type="match status" value="1"/>
</dbReference>
<protein>
    <submittedName>
        <fullName evidence="5">Acyl-CoA/acyl-ACP dehydrogenase</fullName>
    </submittedName>
</protein>
<proteinExistence type="predicted"/>
<dbReference type="PANTHER" id="PTHR43884">
    <property type="entry name" value="ACYL-COA DEHYDROGENASE"/>
    <property type="match status" value="1"/>
</dbReference>
<dbReference type="InterPro" id="IPR037069">
    <property type="entry name" value="AcylCoA_DH/ox_N_sf"/>
</dbReference>
<dbReference type="PIRSF" id="PIRSF016578">
    <property type="entry name" value="HsaA"/>
    <property type="match status" value="1"/>
</dbReference>
<dbReference type="Pfam" id="PF08028">
    <property type="entry name" value="Acyl-CoA_dh_2"/>
    <property type="match status" value="1"/>
</dbReference>
<dbReference type="InterPro" id="IPR046373">
    <property type="entry name" value="Acyl-CoA_Oxase/DH_mid-dom_sf"/>
</dbReference>
<evidence type="ECO:0000256" key="2">
    <source>
        <dbReference type="SAM" id="Phobius"/>
    </source>
</evidence>
<feature type="transmembrane region" description="Helical" evidence="2">
    <location>
        <begin position="230"/>
        <end position="250"/>
    </location>
</feature>
<organism evidence="5">
    <name type="scientific">Roseihalotalea indica</name>
    <dbReference type="NCBI Taxonomy" id="2867963"/>
    <lineage>
        <taxon>Bacteria</taxon>
        <taxon>Pseudomonadati</taxon>
        <taxon>Bacteroidota</taxon>
        <taxon>Cytophagia</taxon>
        <taxon>Cytophagales</taxon>
        <taxon>Catalimonadaceae</taxon>
        <taxon>Roseihalotalea</taxon>
    </lineage>
</organism>
<reference evidence="5" key="2">
    <citation type="journal article" date="2024" name="Antonie Van Leeuwenhoek">
        <title>Roseihalotalea indica gen. nov., sp. nov., a halophilic Bacteroidetes from mesopelagic Southwest Indian Ocean with higher carbohydrate metabolic potential.</title>
        <authorList>
            <person name="Chen B."/>
            <person name="Zhang M."/>
            <person name="Lin D."/>
            <person name="Ye J."/>
            <person name="Tang K."/>
        </authorList>
    </citation>
    <scope>NUCLEOTIDE SEQUENCE</scope>
    <source>
        <strain evidence="5">TK19036</strain>
    </source>
</reference>
<dbReference type="SUPFAM" id="SSF47203">
    <property type="entry name" value="Acyl-CoA dehydrogenase C-terminal domain-like"/>
    <property type="match status" value="1"/>
</dbReference>
<evidence type="ECO:0000259" key="4">
    <source>
        <dbReference type="Pfam" id="PF08028"/>
    </source>
</evidence>